<accession>A0ABZ1YQ59</accession>
<keyword evidence="6" id="KW-1185">Reference proteome</keyword>
<keyword evidence="2" id="KW-0238">DNA-binding</keyword>
<evidence type="ECO:0000256" key="1">
    <source>
        <dbReference type="ARBA" id="ARBA00023015"/>
    </source>
</evidence>
<dbReference type="InterPro" id="IPR050204">
    <property type="entry name" value="AraC_XylS_family_regulators"/>
</dbReference>
<evidence type="ECO:0000256" key="2">
    <source>
        <dbReference type="ARBA" id="ARBA00023125"/>
    </source>
</evidence>
<dbReference type="RefSeq" id="WP_329406691.1">
    <property type="nucleotide sequence ID" value="NZ_CP109441.1"/>
</dbReference>
<evidence type="ECO:0000256" key="3">
    <source>
        <dbReference type="ARBA" id="ARBA00023163"/>
    </source>
</evidence>
<protein>
    <submittedName>
        <fullName evidence="5">AraC family transcriptional regulator</fullName>
    </submittedName>
</protein>
<keyword evidence="3" id="KW-0804">Transcription</keyword>
<evidence type="ECO:0000313" key="6">
    <source>
        <dbReference type="Proteomes" id="UP001432062"/>
    </source>
</evidence>
<sequence>MHARCFRRNIGIRSRRKATSTILLILALRLQTRNITGPPGFRALADPLIAPAITLIHADPGHSWSVASLASACGLSRSAFAARFAEVVGETPHSYLIRWRMATAAKLLATTDMAVARVAATVGYISEAAFRRAFADHLGSTPREYHKRHR</sequence>
<feature type="domain" description="HTH araC/xylS-type" evidence="4">
    <location>
        <begin position="50"/>
        <end position="148"/>
    </location>
</feature>
<evidence type="ECO:0000259" key="4">
    <source>
        <dbReference type="PROSITE" id="PS01124"/>
    </source>
</evidence>
<gene>
    <name evidence="5" type="ORF">OG563_33175</name>
</gene>
<dbReference type="PANTHER" id="PTHR46796">
    <property type="entry name" value="HTH-TYPE TRANSCRIPTIONAL ACTIVATOR RHAS-RELATED"/>
    <property type="match status" value="1"/>
</dbReference>
<dbReference type="InterPro" id="IPR018062">
    <property type="entry name" value="HTH_AraC-typ_CS"/>
</dbReference>
<reference evidence="5" key="1">
    <citation type="submission" date="2022-10" db="EMBL/GenBank/DDBJ databases">
        <title>The complete genomes of actinobacterial strains from the NBC collection.</title>
        <authorList>
            <person name="Joergensen T.S."/>
            <person name="Alvarez Arevalo M."/>
            <person name="Sterndorff E.B."/>
            <person name="Faurdal D."/>
            <person name="Vuksanovic O."/>
            <person name="Mourched A.-S."/>
            <person name="Charusanti P."/>
            <person name="Shaw S."/>
            <person name="Blin K."/>
            <person name="Weber T."/>
        </authorList>
    </citation>
    <scope>NUCLEOTIDE SEQUENCE</scope>
    <source>
        <strain evidence="5">NBC_01482</strain>
    </source>
</reference>
<keyword evidence="1" id="KW-0805">Transcription regulation</keyword>
<dbReference type="PROSITE" id="PS00041">
    <property type="entry name" value="HTH_ARAC_FAMILY_1"/>
    <property type="match status" value="1"/>
</dbReference>
<dbReference type="Proteomes" id="UP001432062">
    <property type="component" value="Chromosome"/>
</dbReference>
<name>A0ABZ1YQ59_9NOCA</name>
<dbReference type="InterPro" id="IPR009057">
    <property type="entry name" value="Homeodomain-like_sf"/>
</dbReference>
<organism evidence="5 6">
    <name type="scientific">Nocardia vinacea</name>
    <dbReference type="NCBI Taxonomy" id="96468"/>
    <lineage>
        <taxon>Bacteria</taxon>
        <taxon>Bacillati</taxon>
        <taxon>Actinomycetota</taxon>
        <taxon>Actinomycetes</taxon>
        <taxon>Mycobacteriales</taxon>
        <taxon>Nocardiaceae</taxon>
        <taxon>Nocardia</taxon>
    </lineage>
</organism>
<dbReference type="Gene3D" id="1.10.10.60">
    <property type="entry name" value="Homeodomain-like"/>
    <property type="match status" value="2"/>
</dbReference>
<dbReference type="EMBL" id="CP109441">
    <property type="protein sequence ID" value="WUV44017.1"/>
    <property type="molecule type" value="Genomic_DNA"/>
</dbReference>
<dbReference type="PROSITE" id="PS01124">
    <property type="entry name" value="HTH_ARAC_FAMILY_2"/>
    <property type="match status" value="1"/>
</dbReference>
<dbReference type="PANTHER" id="PTHR46796:SF13">
    <property type="entry name" value="HTH-TYPE TRANSCRIPTIONAL ACTIVATOR RHAS"/>
    <property type="match status" value="1"/>
</dbReference>
<dbReference type="Pfam" id="PF12833">
    <property type="entry name" value="HTH_18"/>
    <property type="match status" value="1"/>
</dbReference>
<dbReference type="InterPro" id="IPR018060">
    <property type="entry name" value="HTH_AraC"/>
</dbReference>
<dbReference type="SUPFAM" id="SSF46689">
    <property type="entry name" value="Homeodomain-like"/>
    <property type="match status" value="2"/>
</dbReference>
<dbReference type="SMART" id="SM00342">
    <property type="entry name" value="HTH_ARAC"/>
    <property type="match status" value="1"/>
</dbReference>
<proteinExistence type="predicted"/>
<evidence type="ECO:0000313" key="5">
    <source>
        <dbReference type="EMBL" id="WUV44017.1"/>
    </source>
</evidence>